<protein>
    <submittedName>
        <fullName evidence="5">SPOR domain-containing protein</fullName>
    </submittedName>
</protein>
<dbReference type="Pfam" id="PF05036">
    <property type="entry name" value="SPOR"/>
    <property type="match status" value="1"/>
</dbReference>
<keyword evidence="6" id="KW-1185">Reference proteome</keyword>
<evidence type="ECO:0000259" key="4">
    <source>
        <dbReference type="PROSITE" id="PS51724"/>
    </source>
</evidence>
<evidence type="ECO:0000313" key="5">
    <source>
        <dbReference type="EMBL" id="MCQ8183070.1"/>
    </source>
</evidence>
<evidence type="ECO:0000256" key="2">
    <source>
        <dbReference type="SAM" id="MobiDB-lite"/>
    </source>
</evidence>
<dbReference type="Gene3D" id="3.30.70.1070">
    <property type="entry name" value="Sporulation related repeat"/>
    <property type="match status" value="1"/>
</dbReference>
<dbReference type="InterPro" id="IPR036680">
    <property type="entry name" value="SPOR-like_sf"/>
</dbReference>
<keyword evidence="3" id="KW-0812">Transmembrane</keyword>
<dbReference type="PROSITE" id="PS51724">
    <property type="entry name" value="SPOR"/>
    <property type="match status" value="1"/>
</dbReference>
<reference evidence="5 6" key="1">
    <citation type="submission" date="2022-07" db="EMBL/GenBank/DDBJ databases">
        <title>Methylomonas rivi sp. nov., Methylomonas rosea sp. nov., Methylomonas aureus sp. nov. and Methylomonas subterranea sp. nov., four novel methanotrophs isolated from a freshwater creek and the deep terrestrial subsurface.</title>
        <authorList>
            <person name="Abin C."/>
            <person name="Sankaranarayanan K."/>
            <person name="Garner C."/>
            <person name="Sindelar R."/>
            <person name="Kotary K."/>
            <person name="Garner R."/>
            <person name="Barclay S."/>
            <person name="Lawson P."/>
            <person name="Krumholz L."/>
        </authorList>
    </citation>
    <scope>NUCLEOTIDE SEQUENCE [LARGE SCALE GENOMIC DNA]</scope>
    <source>
        <strain evidence="5 6">SURF-1</strain>
    </source>
</reference>
<accession>A0ABT1ULG5</accession>
<gene>
    <name evidence="5" type="ORF">NP603_18285</name>
</gene>
<comment type="caution">
    <text evidence="5">The sequence shown here is derived from an EMBL/GenBank/DDBJ whole genome shotgun (WGS) entry which is preliminary data.</text>
</comment>
<feature type="transmembrane region" description="Helical" evidence="3">
    <location>
        <begin position="363"/>
        <end position="384"/>
    </location>
</feature>
<evidence type="ECO:0000256" key="3">
    <source>
        <dbReference type="SAM" id="Phobius"/>
    </source>
</evidence>
<dbReference type="SUPFAM" id="SSF110997">
    <property type="entry name" value="Sporulation related repeat"/>
    <property type="match status" value="1"/>
</dbReference>
<dbReference type="EMBL" id="JANIBM010000035">
    <property type="protein sequence ID" value="MCQ8183070.1"/>
    <property type="molecule type" value="Genomic_DNA"/>
</dbReference>
<keyword evidence="1" id="KW-0175">Coiled coil</keyword>
<name>A0ABT1ULG5_9GAMM</name>
<sequence length="588" mass="61886">MAEPTGSKNKKTLDAFADDLDAMLNISEPAGREVGEIDDDEAIDRLLVGEETLGRDVDEQIDEFGDFDNLLEIDLPAGKNRPLDDIDEFGDEFDTEIADIPINPGREADALADEFADAVGADIQRELDADEVIAEVAALEQVGDIDEFAETEAEPAVVASVIEPAGGELENMAEIDEFGDEPEAVDSTADFLMADFDISADEDLVQSAAVAAADQIVADVDSPQAEADAIEAVAVDGEEEAGEYERDNAPQFAAEPAGDDGDILVEGTSDLATAVVAAAATAVAAAVPPPVTPAPAVDYSGDITALNRQIAELKRQQQQLKHELAEKPERAQLSECQAGLESLQVEQKKAKRGLDALNAKKPVVAYAAAGVAGIALLAGVGLGVQGMIAKSQVGELAAIIGKLQEQVNAAPANDAAEIAMLHKQLDELTVSTGVMSTQIAELSKAPHGSAAVAPSGDQANKLAELANQNLQIGAALEALQNKVSALEKGRVAAVAAAPKPEKKKPAPVEENWAVNLVAFKQDWYAKSKAQEYAGKGVPAKVSKTETKGENWYRLSVDGFKTQYEAAAYAAKVKKTLNLDSVWVTRVKE</sequence>
<dbReference type="Gene3D" id="6.10.140.920">
    <property type="match status" value="1"/>
</dbReference>
<organism evidence="5 6">
    <name type="scientific">Methylomonas aurea</name>
    <dbReference type="NCBI Taxonomy" id="2952224"/>
    <lineage>
        <taxon>Bacteria</taxon>
        <taxon>Pseudomonadati</taxon>
        <taxon>Pseudomonadota</taxon>
        <taxon>Gammaproteobacteria</taxon>
        <taxon>Methylococcales</taxon>
        <taxon>Methylococcaceae</taxon>
        <taxon>Methylomonas</taxon>
    </lineage>
</organism>
<evidence type="ECO:0000313" key="6">
    <source>
        <dbReference type="Proteomes" id="UP001524569"/>
    </source>
</evidence>
<keyword evidence="3" id="KW-0472">Membrane</keyword>
<dbReference type="Proteomes" id="UP001524569">
    <property type="component" value="Unassembled WGS sequence"/>
</dbReference>
<feature type="region of interest" description="Disordered" evidence="2">
    <location>
        <begin position="239"/>
        <end position="261"/>
    </location>
</feature>
<feature type="coiled-coil region" evidence="1">
    <location>
        <begin position="296"/>
        <end position="360"/>
    </location>
</feature>
<feature type="domain" description="SPOR" evidence="4">
    <location>
        <begin position="506"/>
        <end position="585"/>
    </location>
</feature>
<dbReference type="RefSeq" id="WP_256612296.1">
    <property type="nucleotide sequence ID" value="NZ_JANIBM010000035.1"/>
</dbReference>
<keyword evidence="3" id="KW-1133">Transmembrane helix</keyword>
<proteinExistence type="predicted"/>
<dbReference type="InterPro" id="IPR007730">
    <property type="entry name" value="SPOR-like_dom"/>
</dbReference>
<evidence type="ECO:0000256" key="1">
    <source>
        <dbReference type="SAM" id="Coils"/>
    </source>
</evidence>